<comment type="caution">
    <text evidence="1">The sequence shown here is derived from an EMBL/GenBank/DDBJ whole genome shotgun (WGS) entry which is preliminary data.</text>
</comment>
<dbReference type="GO" id="GO:0016491">
    <property type="term" value="F:oxidoreductase activity"/>
    <property type="evidence" value="ECO:0007669"/>
    <property type="project" value="InterPro"/>
</dbReference>
<organism evidence="1 2">
    <name type="scientific">Plesiocystis pacifica SIR-1</name>
    <dbReference type="NCBI Taxonomy" id="391625"/>
    <lineage>
        <taxon>Bacteria</taxon>
        <taxon>Pseudomonadati</taxon>
        <taxon>Myxococcota</taxon>
        <taxon>Polyangia</taxon>
        <taxon>Nannocystales</taxon>
        <taxon>Nannocystaceae</taxon>
        <taxon>Plesiocystis</taxon>
    </lineage>
</organism>
<dbReference type="EMBL" id="ABCS01000099">
    <property type="protein sequence ID" value="EDM75218.1"/>
    <property type="molecule type" value="Genomic_DNA"/>
</dbReference>
<name>A6GFX3_9BACT</name>
<accession>A6GFX3</accession>
<proteinExistence type="predicted"/>
<reference evidence="1 2" key="1">
    <citation type="submission" date="2007-06" db="EMBL/GenBank/DDBJ databases">
        <authorList>
            <person name="Shimkets L."/>
            <person name="Ferriera S."/>
            <person name="Johnson J."/>
            <person name="Kravitz S."/>
            <person name="Beeson K."/>
            <person name="Sutton G."/>
            <person name="Rogers Y.-H."/>
            <person name="Friedman R."/>
            <person name="Frazier M."/>
            <person name="Venter J.C."/>
        </authorList>
    </citation>
    <scope>NUCLEOTIDE SEQUENCE [LARGE SCALE GENOMIC DNA]</scope>
    <source>
        <strain evidence="1 2">SIR-1</strain>
    </source>
</reference>
<sequence>MGASGQLSPELSARVGALARGLGPALFEELARASDWIADDLAARLGMVAWEREEQIGLAQRGLLALDAHRFPRSRRRPGQPVRVRELRAQPLAALELAWRALRRGRQVHVETEAEACPAVLRLFEGMQDRFESKLGEAVLHLSEPGVFDHPRSDWLRAGPWPGLERVALVQADADLELAAYLLARACLRRTGFDPRVIHRVLTVGPAGALERNLRRLWVGVKMGGVDDEQAFAGPVDERRAAAYLDAEARWRAHPGVRTVCPGARLLRPDPGVYLAPALFALEACAEAEASAASLAELPEMHGPMVVLIPVVGEGAQARAEGLLDALAPPGHGRVRFGGKVRGAQLSIDESQVHGALLVERLPPGLPEPRP</sequence>
<dbReference type="Proteomes" id="UP000005801">
    <property type="component" value="Unassembled WGS sequence"/>
</dbReference>
<evidence type="ECO:0000313" key="1">
    <source>
        <dbReference type="EMBL" id="EDM75218.1"/>
    </source>
</evidence>
<dbReference type="STRING" id="391625.PPSIR1_26146"/>
<protein>
    <submittedName>
        <fullName evidence="1">Uncharacterized protein</fullName>
    </submittedName>
</protein>
<keyword evidence="2" id="KW-1185">Reference proteome</keyword>
<dbReference type="AlphaFoldDB" id="A6GFX3"/>
<gene>
    <name evidence="1" type="ORF">PPSIR1_26146</name>
</gene>
<evidence type="ECO:0000313" key="2">
    <source>
        <dbReference type="Proteomes" id="UP000005801"/>
    </source>
</evidence>
<dbReference type="SUPFAM" id="SSF53720">
    <property type="entry name" value="ALDH-like"/>
    <property type="match status" value="1"/>
</dbReference>
<dbReference type="InterPro" id="IPR016161">
    <property type="entry name" value="Ald_DH/histidinol_DH"/>
</dbReference>